<dbReference type="PROSITE" id="PS50045">
    <property type="entry name" value="SIGMA54_INTERACT_4"/>
    <property type="match status" value="1"/>
</dbReference>
<protein>
    <submittedName>
        <fullName evidence="10">Sigma-54 dependent transcriptional regulator</fullName>
    </submittedName>
</protein>
<dbReference type="Pfam" id="PF25601">
    <property type="entry name" value="AAA_lid_14"/>
    <property type="match status" value="1"/>
</dbReference>
<dbReference type="InterPro" id="IPR002078">
    <property type="entry name" value="Sigma_54_int"/>
</dbReference>
<dbReference type="SUPFAM" id="SSF52540">
    <property type="entry name" value="P-loop containing nucleoside triphosphate hydrolases"/>
    <property type="match status" value="1"/>
</dbReference>
<dbReference type="FunFam" id="3.40.50.300:FF:000006">
    <property type="entry name" value="DNA-binding transcriptional regulator NtrC"/>
    <property type="match status" value="1"/>
</dbReference>
<gene>
    <name evidence="10" type="ORF">NJF43_18950</name>
</gene>
<dbReference type="SMART" id="SM00382">
    <property type="entry name" value="AAA"/>
    <property type="match status" value="1"/>
</dbReference>
<dbReference type="Pfam" id="PF00158">
    <property type="entry name" value="Sigma54_activat"/>
    <property type="match status" value="1"/>
</dbReference>
<dbReference type="PRINTS" id="PR01590">
    <property type="entry name" value="HTHFIS"/>
</dbReference>
<dbReference type="InterPro" id="IPR025944">
    <property type="entry name" value="Sigma_54_int_dom_CS"/>
</dbReference>
<dbReference type="GO" id="GO:0005524">
    <property type="term" value="F:ATP binding"/>
    <property type="evidence" value="ECO:0007669"/>
    <property type="project" value="UniProtKB-KW"/>
</dbReference>
<dbReference type="CDD" id="cd19926">
    <property type="entry name" value="REC_PilR"/>
    <property type="match status" value="1"/>
</dbReference>
<dbReference type="InterPro" id="IPR025943">
    <property type="entry name" value="Sigma_54_int_dom_ATP-bd_2"/>
</dbReference>
<dbReference type="GO" id="GO:0000160">
    <property type="term" value="P:phosphorelay signal transduction system"/>
    <property type="evidence" value="ECO:0007669"/>
    <property type="project" value="InterPro"/>
</dbReference>
<dbReference type="InterPro" id="IPR003593">
    <property type="entry name" value="AAA+_ATPase"/>
</dbReference>
<evidence type="ECO:0000256" key="2">
    <source>
        <dbReference type="ARBA" id="ARBA00022840"/>
    </source>
</evidence>
<dbReference type="PROSITE" id="PS00676">
    <property type="entry name" value="SIGMA54_INTERACT_2"/>
    <property type="match status" value="1"/>
</dbReference>
<dbReference type="FunFam" id="1.10.10.60:FF:000530">
    <property type="entry name" value="Sigma-54-dependent transcriptional response regulator PilR"/>
    <property type="match status" value="1"/>
</dbReference>
<keyword evidence="4" id="KW-0238">DNA-binding</keyword>
<dbReference type="Gene3D" id="3.40.50.2300">
    <property type="match status" value="1"/>
</dbReference>
<sequence>MTARQKALIIDDEPDIRELLEITLGRMKLDTRSARNLKEARECLAREHYDLCLTDMRLPDGCGLELVQFIQRHYPQLPVAMITAYGSLDTAISALKAGAFDFLTKPVDLGRLRELVSTALRLRAAGPEELPVDGRLLGVSPPMATLRKQIGKLARSQAPVYISGESGSGKELVAHLIHEQGPRGERPFVPVNCGAIPSELMESEFFGHKKGSFTGAIEDKQGLFQAANGGTLFLDEVADLPLPMQVKLLRAIQEKAVRAVGGAVEIAVDVRILCATHKDLASEVAAGRFRQDLYYRLNVIELRVPPLRERREDIALLADNMLRRLAQECGDSPARLQPEALAKLQSYRFPGNVRELENMLERAYTLCEGDVIKASDLRLADAPGATDGGDASLAQIDNLEDHLEEVERKLIMQALEETRWNRTAAAQRLGLSFRSMRYRLKKLGLD</sequence>
<dbReference type="GO" id="GO:0006355">
    <property type="term" value="P:regulation of DNA-templated transcription"/>
    <property type="evidence" value="ECO:0007669"/>
    <property type="project" value="InterPro"/>
</dbReference>
<dbReference type="PROSITE" id="PS00688">
    <property type="entry name" value="SIGMA54_INTERACT_3"/>
    <property type="match status" value="1"/>
</dbReference>
<evidence type="ECO:0000259" key="8">
    <source>
        <dbReference type="PROSITE" id="PS50045"/>
    </source>
</evidence>
<dbReference type="GO" id="GO:0043565">
    <property type="term" value="F:sequence-specific DNA binding"/>
    <property type="evidence" value="ECO:0007669"/>
    <property type="project" value="InterPro"/>
</dbReference>
<dbReference type="PROSITE" id="PS50110">
    <property type="entry name" value="RESPONSE_REGULATORY"/>
    <property type="match status" value="1"/>
</dbReference>
<evidence type="ECO:0000313" key="10">
    <source>
        <dbReference type="EMBL" id="MCO7546832.1"/>
    </source>
</evidence>
<reference evidence="10" key="1">
    <citation type="submission" date="2022-06" db="EMBL/GenBank/DDBJ databases">
        <title>Detection of beta-lactamases in bacteria of animal origin.</title>
        <authorList>
            <person name="Mlynarcik P."/>
            <person name="Zdarska V."/>
            <person name="Chudobova H."/>
            <person name="Prochazkova P."/>
            <person name="Hricova K."/>
            <person name="Mezerova K."/>
            <person name="Bardon J."/>
            <person name="Dolejska M."/>
            <person name="Sukkar I."/>
            <person name="Kolar M."/>
        </authorList>
    </citation>
    <scope>NUCLEOTIDE SEQUENCE</scope>
    <source>
        <strain evidence="10">S 300-3</strain>
    </source>
</reference>
<evidence type="ECO:0000256" key="7">
    <source>
        <dbReference type="SAM" id="Coils"/>
    </source>
</evidence>
<keyword evidence="3" id="KW-0805">Transcription regulation</keyword>
<dbReference type="SUPFAM" id="SSF52172">
    <property type="entry name" value="CheY-like"/>
    <property type="match status" value="1"/>
</dbReference>
<proteinExistence type="predicted"/>
<dbReference type="InterPro" id="IPR001789">
    <property type="entry name" value="Sig_transdc_resp-reg_receiver"/>
</dbReference>
<dbReference type="InterPro" id="IPR011006">
    <property type="entry name" value="CheY-like_superfamily"/>
</dbReference>
<keyword evidence="5" id="KW-0804">Transcription</keyword>
<dbReference type="InterPro" id="IPR058031">
    <property type="entry name" value="AAA_lid_NorR"/>
</dbReference>
<dbReference type="InterPro" id="IPR027417">
    <property type="entry name" value="P-loop_NTPase"/>
</dbReference>
<dbReference type="Proteomes" id="UP001165292">
    <property type="component" value="Unassembled WGS sequence"/>
</dbReference>
<dbReference type="PROSITE" id="PS00675">
    <property type="entry name" value="SIGMA54_INTERACT_1"/>
    <property type="match status" value="1"/>
</dbReference>
<dbReference type="Gene3D" id="1.10.10.60">
    <property type="entry name" value="Homeodomain-like"/>
    <property type="match status" value="1"/>
</dbReference>
<feature type="coiled-coil region" evidence="7">
    <location>
        <begin position="389"/>
        <end position="416"/>
    </location>
</feature>
<keyword evidence="1" id="KW-0547">Nucleotide-binding</keyword>
<evidence type="ECO:0000256" key="1">
    <source>
        <dbReference type="ARBA" id="ARBA00022741"/>
    </source>
</evidence>
<evidence type="ECO:0000313" key="11">
    <source>
        <dbReference type="Proteomes" id="UP001165292"/>
    </source>
</evidence>
<dbReference type="CDD" id="cd00009">
    <property type="entry name" value="AAA"/>
    <property type="match status" value="1"/>
</dbReference>
<keyword evidence="2" id="KW-0067">ATP-binding</keyword>
<evidence type="ECO:0000256" key="3">
    <source>
        <dbReference type="ARBA" id="ARBA00023015"/>
    </source>
</evidence>
<dbReference type="Pfam" id="PF00072">
    <property type="entry name" value="Response_reg"/>
    <property type="match status" value="1"/>
</dbReference>
<dbReference type="RefSeq" id="WP_014851483.1">
    <property type="nucleotide sequence ID" value="NZ_DALYPK010000016.1"/>
</dbReference>
<dbReference type="Pfam" id="PF02954">
    <property type="entry name" value="HTH_8"/>
    <property type="match status" value="1"/>
</dbReference>
<dbReference type="Gene3D" id="3.40.50.300">
    <property type="entry name" value="P-loop containing nucleotide triphosphate hydrolases"/>
    <property type="match status" value="1"/>
</dbReference>
<dbReference type="AlphaFoldDB" id="A0AA41WKB6"/>
<feature type="modified residue" description="4-aspartylphosphate" evidence="6">
    <location>
        <position position="55"/>
    </location>
</feature>
<evidence type="ECO:0000259" key="9">
    <source>
        <dbReference type="PROSITE" id="PS50110"/>
    </source>
</evidence>
<feature type="domain" description="Response regulatory" evidence="9">
    <location>
        <begin position="6"/>
        <end position="120"/>
    </location>
</feature>
<dbReference type="Gene3D" id="1.10.8.60">
    <property type="match status" value="1"/>
</dbReference>
<dbReference type="InterPro" id="IPR025662">
    <property type="entry name" value="Sigma_54_int_dom_ATP-bd_1"/>
</dbReference>
<feature type="domain" description="Sigma-54 factor interaction" evidence="8">
    <location>
        <begin position="136"/>
        <end position="365"/>
    </location>
</feature>
<dbReference type="InterPro" id="IPR009057">
    <property type="entry name" value="Homeodomain-like_sf"/>
</dbReference>
<comment type="caution">
    <text evidence="10">The sequence shown here is derived from an EMBL/GenBank/DDBJ whole genome shotgun (WGS) entry which is preliminary data.</text>
</comment>
<organism evidence="10 11">
    <name type="scientific">Stutzerimonas nitrititolerans</name>
    <dbReference type="NCBI Taxonomy" id="2482751"/>
    <lineage>
        <taxon>Bacteria</taxon>
        <taxon>Pseudomonadati</taxon>
        <taxon>Pseudomonadota</taxon>
        <taxon>Gammaproteobacteria</taxon>
        <taxon>Pseudomonadales</taxon>
        <taxon>Pseudomonadaceae</taxon>
        <taxon>Stutzerimonas</taxon>
    </lineage>
</organism>
<dbReference type="SUPFAM" id="SSF46689">
    <property type="entry name" value="Homeodomain-like"/>
    <property type="match status" value="1"/>
</dbReference>
<accession>A0AA41WKB6</accession>
<dbReference type="InterPro" id="IPR002197">
    <property type="entry name" value="HTH_Fis"/>
</dbReference>
<keyword evidence="7" id="KW-0175">Coiled coil</keyword>
<dbReference type="SMART" id="SM00448">
    <property type="entry name" value="REC"/>
    <property type="match status" value="1"/>
</dbReference>
<dbReference type="PANTHER" id="PTHR32071">
    <property type="entry name" value="TRANSCRIPTIONAL REGULATORY PROTEIN"/>
    <property type="match status" value="1"/>
</dbReference>
<evidence type="ECO:0000256" key="5">
    <source>
        <dbReference type="ARBA" id="ARBA00023163"/>
    </source>
</evidence>
<name>A0AA41WKB6_9GAMM</name>
<dbReference type="PANTHER" id="PTHR32071:SF100">
    <property type="entry name" value="RESPONSE REGULATOR PROTEIN PILR"/>
    <property type="match status" value="1"/>
</dbReference>
<keyword evidence="6" id="KW-0597">Phosphoprotein</keyword>
<evidence type="ECO:0000256" key="6">
    <source>
        <dbReference type="PROSITE-ProRule" id="PRU00169"/>
    </source>
</evidence>
<dbReference type="EMBL" id="JAMYBS010000035">
    <property type="protein sequence ID" value="MCO7546832.1"/>
    <property type="molecule type" value="Genomic_DNA"/>
</dbReference>
<evidence type="ECO:0000256" key="4">
    <source>
        <dbReference type="ARBA" id="ARBA00023125"/>
    </source>
</evidence>